<dbReference type="PROSITE" id="PS51371">
    <property type="entry name" value="CBS"/>
    <property type="match status" value="2"/>
</dbReference>
<evidence type="ECO:0000313" key="4">
    <source>
        <dbReference type="EMBL" id="NBG87006.1"/>
    </source>
</evidence>
<dbReference type="AlphaFoldDB" id="A0AA43XIP5"/>
<dbReference type="Pfam" id="PF00571">
    <property type="entry name" value="CBS"/>
    <property type="match status" value="2"/>
</dbReference>
<comment type="caution">
    <text evidence="4">The sequence shown here is derived from an EMBL/GenBank/DDBJ whole genome shotgun (WGS) entry which is preliminary data.</text>
</comment>
<feature type="domain" description="CBS" evidence="3">
    <location>
        <begin position="97"/>
        <end position="148"/>
    </location>
</feature>
<dbReference type="InterPro" id="IPR000644">
    <property type="entry name" value="CBS_dom"/>
</dbReference>
<dbReference type="PANTHER" id="PTHR43080:SF2">
    <property type="entry name" value="CBS DOMAIN-CONTAINING PROTEIN"/>
    <property type="match status" value="1"/>
</dbReference>
<name>A0AA43XIP5_9CLOT</name>
<dbReference type="Proteomes" id="UP000449710">
    <property type="component" value="Unassembled WGS sequence"/>
</dbReference>
<dbReference type="PANTHER" id="PTHR43080">
    <property type="entry name" value="CBS DOMAIN-CONTAINING PROTEIN CBSX3, MITOCHONDRIAL"/>
    <property type="match status" value="1"/>
</dbReference>
<evidence type="ECO:0000256" key="2">
    <source>
        <dbReference type="PROSITE-ProRule" id="PRU00703"/>
    </source>
</evidence>
<organism evidence="4 5">
    <name type="scientific">Isachenkonia alkalipeptolytica</name>
    <dbReference type="NCBI Taxonomy" id="2565777"/>
    <lineage>
        <taxon>Bacteria</taxon>
        <taxon>Bacillati</taxon>
        <taxon>Bacillota</taxon>
        <taxon>Clostridia</taxon>
        <taxon>Eubacteriales</taxon>
        <taxon>Clostridiaceae</taxon>
        <taxon>Isachenkonia</taxon>
    </lineage>
</organism>
<evidence type="ECO:0000259" key="3">
    <source>
        <dbReference type="PROSITE" id="PS51371"/>
    </source>
</evidence>
<dbReference type="Gene3D" id="3.10.580.10">
    <property type="entry name" value="CBS-domain"/>
    <property type="match status" value="1"/>
</dbReference>
<evidence type="ECO:0000256" key="1">
    <source>
        <dbReference type="ARBA" id="ARBA00023122"/>
    </source>
</evidence>
<accession>A0AA43XIP5</accession>
<proteinExistence type="predicted"/>
<dbReference type="EMBL" id="SUMG01000001">
    <property type="protein sequence ID" value="NBG87006.1"/>
    <property type="molecule type" value="Genomic_DNA"/>
</dbReference>
<keyword evidence="1 2" id="KW-0129">CBS domain</keyword>
<gene>
    <name evidence="4" type="ORF">ISALK_00690</name>
</gene>
<dbReference type="RefSeq" id="WP_160718313.1">
    <property type="nucleotide sequence ID" value="NZ_SUMG01000001.1"/>
</dbReference>
<feature type="domain" description="CBS" evidence="3">
    <location>
        <begin position="7"/>
        <end position="64"/>
    </location>
</feature>
<evidence type="ECO:0000313" key="5">
    <source>
        <dbReference type="Proteomes" id="UP000449710"/>
    </source>
</evidence>
<protein>
    <submittedName>
        <fullName evidence="4">CBS domain-containing protein</fullName>
    </submittedName>
</protein>
<reference evidence="4 5" key="1">
    <citation type="submission" date="2019-04" db="EMBL/GenBank/DDBJ databases">
        <title>Isachenkonia alkalipeptolytica gen. nov. sp. nov. a new anaerobic, alkiliphilic organothrophic bacterium capable to reduce synthesized ferrihydrite isolated from a soda lake.</title>
        <authorList>
            <person name="Toshchakov S.V."/>
            <person name="Zavarzina D.G."/>
            <person name="Zhilina T.N."/>
            <person name="Kostrikina N.A."/>
            <person name="Kublanov I.V."/>
        </authorList>
    </citation>
    <scope>NUCLEOTIDE SEQUENCE [LARGE SCALE GENOMIC DNA]</scope>
    <source>
        <strain evidence="4 5">Z-1701</strain>
    </source>
</reference>
<dbReference type="SMART" id="SM00116">
    <property type="entry name" value="CBS"/>
    <property type="match status" value="2"/>
</dbReference>
<dbReference type="InterPro" id="IPR046342">
    <property type="entry name" value="CBS_dom_sf"/>
</dbReference>
<keyword evidence="5" id="KW-1185">Reference proteome</keyword>
<sequence>MLAKDIMTKEVISVKSQDLVEDVIKILMDKNISGVPVVDDEEHVIGIVTEGDLIYRSKKLRIPTFFSILDGYVFLESTKTIEKQLKKMVAYRVEDVMTTEVITVEEDQTVEEVATIMTKEKINRVPVIKDNRLVGIISRRDIIRSYSA</sequence>
<dbReference type="SUPFAM" id="SSF54631">
    <property type="entry name" value="CBS-domain pair"/>
    <property type="match status" value="1"/>
</dbReference>
<dbReference type="InterPro" id="IPR051257">
    <property type="entry name" value="Diverse_CBS-Domain"/>
</dbReference>
<dbReference type="CDD" id="cd04586">
    <property type="entry name" value="CBS_pair_BON_assoc"/>
    <property type="match status" value="1"/>
</dbReference>